<evidence type="ECO:0000313" key="3">
    <source>
        <dbReference type="Proteomes" id="UP001198701"/>
    </source>
</evidence>
<dbReference type="EMBL" id="JAJHPV010000009">
    <property type="protein sequence ID" value="MCC6070571.1"/>
    <property type="molecule type" value="Genomic_DNA"/>
</dbReference>
<sequence length="241" mass="26914">MVNIFLLIAIGVMLSSNAAQADVVEPDMRDPKLPPIKSISIRENAARSPAASGSEEQCGGFVLTIGEVKDYLLAAREVTQDDYLHMLDWSPCYASGDVLFENGMTGVWGIQQLRAGSLSLSSGRKIYLYCPHCRARSFEPRDRRLPTNAMLPKDVEAFVSRREGCAHFRGEIPEPNQRARLREVKREIRRLCTGMDKQLVRLKKKYAPTPQVMTTLNEFESVGELEIADGSDRAGDQQPDN</sequence>
<keyword evidence="3" id="KW-1185">Reference proteome</keyword>
<name>A0ABS8IRR7_9BURK</name>
<evidence type="ECO:0000256" key="1">
    <source>
        <dbReference type="SAM" id="SignalP"/>
    </source>
</evidence>
<dbReference type="RefSeq" id="WP_229431488.1">
    <property type="nucleotide sequence ID" value="NZ_JAJHPV010000009.1"/>
</dbReference>
<comment type="caution">
    <text evidence="2">The sequence shown here is derived from an EMBL/GenBank/DDBJ whole genome shotgun (WGS) entry which is preliminary data.</text>
</comment>
<protein>
    <recommendedName>
        <fullName evidence="4">Secreted protein</fullName>
    </recommendedName>
</protein>
<evidence type="ECO:0008006" key="4">
    <source>
        <dbReference type="Google" id="ProtNLM"/>
    </source>
</evidence>
<evidence type="ECO:0000313" key="2">
    <source>
        <dbReference type="EMBL" id="MCC6070571.1"/>
    </source>
</evidence>
<keyword evidence="1" id="KW-0732">Signal</keyword>
<dbReference type="Proteomes" id="UP001198701">
    <property type="component" value="Unassembled WGS sequence"/>
</dbReference>
<accession>A0ABS8IRR7</accession>
<organism evidence="2 3">
    <name type="scientific">Massilia agrisoli</name>
    <dbReference type="NCBI Taxonomy" id="2892444"/>
    <lineage>
        <taxon>Bacteria</taxon>
        <taxon>Pseudomonadati</taxon>
        <taxon>Pseudomonadota</taxon>
        <taxon>Betaproteobacteria</taxon>
        <taxon>Burkholderiales</taxon>
        <taxon>Oxalobacteraceae</taxon>
        <taxon>Telluria group</taxon>
        <taxon>Massilia</taxon>
    </lineage>
</organism>
<proteinExistence type="predicted"/>
<feature type="signal peptide" evidence="1">
    <location>
        <begin position="1"/>
        <end position="21"/>
    </location>
</feature>
<gene>
    <name evidence="2" type="ORF">LMJ30_06320</name>
</gene>
<reference evidence="2 3" key="1">
    <citation type="submission" date="2021-11" db="EMBL/GenBank/DDBJ databases">
        <authorList>
            <person name="Huq M.A."/>
        </authorList>
    </citation>
    <scope>NUCLEOTIDE SEQUENCE [LARGE SCALE GENOMIC DNA]</scope>
    <source>
        <strain evidence="2 3">MAHUQ-52</strain>
    </source>
</reference>
<feature type="chain" id="PRO_5045797416" description="Secreted protein" evidence="1">
    <location>
        <begin position="22"/>
        <end position="241"/>
    </location>
</feature>